<gene>
    <name evidence="1" type="ORF">J1N35_005820</name>
</gene>
<dbReference type="AlphaFoldDB" id="A0A9D4AJL9"/>
<keyword evidence="2" id="KW-1185">Reference proteome</keyword>
<reference evidence="1 2" key="1">
    <citation type="journal article" date="2021" name="Plant Biotechnol. J.">
        <title>Multi-omics assisted identification of the key and species-specific regulatory components of drought-tolerant mechanisms in Gossypium stocksii.</title>
        <authorList>
            <person name="Yu D."/>
            <person name="Ke L."/>
            <person name="Zhang D."/>
            <person name="Wu Y."/>
            <person name="Sun Y."/>
            <person name="Mei J."/>
            <person name="Sun J."/>
            <person name="Sun Y."/>
        </authorList>
    </citation>
    <scope>NUCLEOTIDE SEQUENCE [LARGE SCALE GENOMIC DNA]</scope>
    <source>
        <strain evidence="2">cv. E1</strain>
        <tissue evidence="1">Leaf</tissue>
    </source>
</reference>
<feature type="non-terminal residue" evidence="1">
    <location>
        <position position="1"/>
    </location>
</feature>
<sequence length="106" mass="11787">KILEKWAHTPMWPTRMAHMAQIDLGRVDHTDWPKIPHVHVVHSCGPTLSCAPHSPIAQARVLHTASPAITRLSHAPVSCAHGLVRGPHGRVLHTAYHIGDHMLVWH</sequence>
<evidence type="ECO:0000313" key="1">
    <source>
        <dbReference type="EMBL" id="KAH1122660.1"/>
    </source>
</evidence>
<dbReference type="Proteomes" id="UP000828251">
    <property type="component" value="Unassembled WGS sequence"/>
</dbReference>
<protein>
    <submittedName>
        <fullName evidence="1">Uncharacterized protein</fullName>
    </submittedName>
</protein>
<dbReference type="EMBL" id="JAIQCV010000002">
    <property type="protein sequence ID" value="KAH1122660.1"/>
    <property type="molecule type" value="Genomic_DNA"/>
</dbReference>
<name>A0A9D4AJL9_9ROSI</name>
<evidence type="ECO:0000313" key="2">
    <source>
        <dbReference type="Proteomes" id="UP000828251"/>
    </source>
</evidence>
<comment type="caution">
    <text evidence="1">The sequence shown here is derived from an EMBL/GenBank/DDBJ whole genome shotgun (WGS) entry which is preliminary data.</text>
</comment>
<proteinExistence type="predicted"/>
<accession>A0A9D4AJL9</accession>
<organism evidence="1 2">
    <name type="scientific">Gossypium stocksii</name>
    <dbReference type="NCBI Taxonomy" id="47602"/>
    <lineage>
        <taxon>Eukaryota</taxon>
        <taxon>Viridiplantae</taxon>
        <taxon>Streptophyta</taxon>
        <taxon>Embryophyta</taxon>
        <taxon>Tracheophyta</taxon>
        <taxon>Spermatophyta</taxon>
        <taxon>Magnoliopsida</taxon>
        <taxon>eudicotyledons</taxon>
        <taxon>Gunneridae</taxon>
        <taxon>Pentapetalae</taxon>
        <taxon>rosids</taxon>
        <taxon>malvids</taxon>
        <taxon>Malvales</taxon>
        <taxon>Malvaceae</taxon>
        <taxon>Malvoideae</taxon>
        <taxon>Gossypium</taxon>
    </lineage>
</organism>